<dbReference type="Gene3D" id="3.90.70.10">
    <property type="entry name" value="Cysteine proteinases"/>
    <property type="match status" value="1"/>
</dbReference>
<reference evidence="4" key="1">
    <citation type="submission" date="2017-09" db="EMBL/GenBank/DDBJ databases">
        <title>Depth-based differentiation of microbial function through sediment-hosted aquifers and enrichment of novel symbionts in the deep terrestrial subsurface.</title>
        <authorList>
            <person name="Probst A.J."/>
            <person name="Ladd B."/>
            <person name="Jarett J.K."/>
            <person name="Geller-Mcgrath D.E."/>
            <person name="Sieber C.M.K."/>
            <person name="Emerson J.B."/>
            <person name="Anantharaman K."/>
            <person name="Thomas B.C."/>
            <person name="Malmstrom R."/>
            <person name="Stieglmeier M."/>
            <person name="Klingl A."/>
            <person name="Woyke T."/>
            <person name="Ryan C.M."/>
            <person name="Banfield J.F."/>
        </authorList>
    </citation>
    <scope>NUCLEOTIDE SEQUENCE [LARGE SCALE GENOMIC DNA]</scope>
</reference>
<dbReference type="Pfam" id="PF16169">
    <property type="entry name" value="DUF4872"/>
    <property type="match status" value="1"/>
</dbReference>
<feature type="domain" description="Butirosin biosynthesis protein H N-terminal" evidence="1">
    <location>
        <begin position="16"/>
        <end position="150"/>
    </location>
</feature>
<gene>
    <name evidence="3" type="ORF">COY52_00310</name>
</gene>
<feature type="domain" description="DUF4872" evidence="2">
    <location>
        <begin position="174"/>
        <end position="252"/>
    </location>
</feature>
<organism evidence="3 4">
    <name type="scientific">Candidatus Desantisbacteria bacterium CG_4_10_14_0_8_um_filter_48_22</name>
    <dbReference type="NCBI Taxonomy" id="1974543"/>
    <lineage>
        <taxon>Bacteria</taxon>
        <taxon>Candidatus Desantisiibacteriota</taxon>
    </lineage>
</organism>
<protein>
    <recommendedName>
        <fullName evidence="5">Butirosin biosynthesis protein H N-terminal domain-containing protein</fullName>
    </recommendedName>
</protein>
<evidence type="ECO:0000259" key="2">
    <source>
        <dbReference type="Pfam" id="PF16169"/>
    </source>
</evidence>
<proteinExistence type="predicted"/>
<evidence type="ECO:0008006" key="5">
    <source>
        <dbReference type="Google" id="ProtNLM"/>
    </source>
</evidence>
<dbReference type="Proteomes" id="UP000229307">
    <property type="component" value="Unassembled WGS sequence"/>
</dbReference>
<dbReference type="InterPro" id="IPR026935">
    <property type="entry name" value="BtrH_N"/>
</dbReference>
<dbReference type="EMBL" id="PFMR01000011">
    <property type="protein sequence ID" value="PIZ18269.1"/>
    <property type="molecule type" value="Genomic_DNA"/>
</dbReference>
<comment type="caution">
    <text evidence="3">The sequence shown here is derived from an EMBL/GenBank/DDBJ whole genome shotgun (WGS) entry which is preliminary data.</text>
</comment>
<accession>A0A2M7SFK7</accession>
<sequence>MKKLLELPHAKHGSTCYVNGLYDILAWKGGEYEYFLLPIIGGMAGFGYLKFKMAKPPMMVYWGNNPKYLLKELSDILGFKLETNEGRAWKAVSQKMKESIDSGEPVMAGALDMFYLHYYPGLYKKIHVPIHYVLIVGYDDEKEKYFIHDCTYDKVQEVAYADLMRSLDVKVPGMSKKNTIRTLRELPGKLPSELEAAEKGLKHKAERMLNPPISMLGIPAMRKLAKEIPGWDDKECFRHMAAYAGMTPPLVPEDLQECNGLRFKQAELLEKLGEKYDKAGWVEAGVLFARSGELIIELCRSAVKYDGKKCGGVLTKIADTEEEAYLLMQK</sequence>
<evidence type="ECO:0000313" key="3">
    <source>
        <dbReference type="EMBL" id="PIZ18269.1"/>
    </source>
</evidence>
<dbReference type="AlphaFoldDB" id="A0A2M7SFK7"/>
<dbReference type="InterPro" id="IPR032369">
    <property type="entry name" value="DUF4872"/>
</dbReference>
<dbReference type="Pfam" id="PF14399">
    <property type="entry name" value="BtrH_N"/>
    <property type="match status" value="1"/>
</dbReference>
<name>A0A2M7SFK7_9BACT</name>
<evidence type="ECO:0000313" key="4">
    <source>
        <dbReference type="Proteomes" id="UP000229307"/>
    </source>
</evidence>
<evidence type="ECO:0000259" key="1">
    <source>
        <dbReference type="Pfam" id="PF14399"/>
    </source>
</evidence>